<name>A0A3D9HG99_9FLAO</name>
<evidence type="ECO:0000313" key="2">
    <source>
        <dbReference type="Proteomes" id="UP000256629"/>
    </source>
</evidence>
<dbReference type="GO" id="GO:0016740">
    <property type="term" value="F:transferase activity"/>
    <property type="evidence" value="ECO:0007669"/>
    <property type="project" value="UniProtKB-KW"/>
</dbReference>
<reference evidence="1 2" key="1">
    <citation type="submission" date="2018-07" db="EMBL/GenBank/DDBJ databases">
        <title>Genomic Encyclopedia of Type Strains, Phase III (KMG-III): the genomes of soil and plant-associated and newly described type strains.</title>
        <authorList>
            <person name="Whitman W."/>
        </authorList>
    </citation>
    <scope>NUCLEOTIDE SEQUENCE [LARGE SCALE GENOMIC DNA]</scope>
    <source>
        <strain evidence="1 2">CECT 8487</strain>
    </source>
</reference>
<protein>
    <submittedName>
        <fullName evidence="1">Acetyltransferase-like isoleucine patch superfamily enzyme</fullName>
    </submittedName>
</protein>
<dbReference type="EMBL" id="QRDX01000004">
    <property type="protein sequence ID" value="RED48455.1"/>
    <property type="molecule type" value="Genomic_DNA"/>
</dbReference>
<gene>
    <name evidence="1" type="ORF">DFQ02_104301</name>
</gene>
<proteinExistence type="predicted"/>
<dbReference type="Gene3D" id="2.160.10.10">
    <property type="entry name" value="Hexapeptide repeat proteins"/>
    <property type="match status" value="1"/>
</dbReference>
<sequence>MLGLGIKRKLKIFVKVNWIKTLYFNFKMFPFNIAKKLPVFFYGSVKFSNLSGEVIIDAPVRLGMFGFGQQFEVFTRSKKTSEINLSGILKIKGNVHIGKDCFLYIAKEAYCEFGHMTCLGYNVKILCTDKIILGKWARVAYESQISDSNFHDTYNTLTKERYSKSGSIVIGNYNWVANRSTIMKSTVTPDYCIIASNSLLSKDYSKLGNYILIGGVPAKLIKEHVSRDWEGEKATLEKNLIIRI</sequence>
<dbReference type="AlphaFoldDB" id="A0A3D9HG99"/>
<keyword evidence="1" id="KW-0808">Transferase</keyword>
<keyword evidence="2" id="KW-1185">Reference proteome</keyword>
<dbReference type="Proteomes" id="UP000256629">
    <property type="component" value="Unassembled WGS sequence"/>
</dbReference>
<dbReference type="InterPro" id="IPR011004">
    <property type="entry name" value="Trimer_LpxA-like_sf"/>
</dbReference>
<dbReference type="SUPFAM" id="SSF51161">
    <property type="entry name" value="Trimeric LpxA-like enzymes"/>
    <property type="match status" value="1"/>
</dbReference>
<organism evidence="1 2">
    <name type="scientific">Seonamhaeicola aphaedonensis</name>
    <dbReference type="NCBI Taxonomy" id="1461338"/>
    <lineage>
        <taxon>Bacteria</taxon>
        <taxon>Pseudomonadati</taxon>
        <taxon>Bacteroidota</taxon>
        <taxon>Flavobacteriia</taxon>
        <taxon>Flavobacteriales</taxon>
        <taxon>Flavobacteriaceae</taxon>
    </lineage>
</organism>
<accession>A0A3D9HG99</accession>
<comment type="caution">
    <text evidence="1">The sequence shown here is derived from an EMBL/GenBank/DDBJ whole genome shotgun (WGS) entry which is preliminary data.</text>
</comment>
<evidence type="ECO:0000313" key="1">
    <source>
        <dbReference type="EMBL" id="RED48455.1"/>
    </source>
</evidence>
<dbReference type="RefSeq" id="WP_245940240.1">
    <property type="nucleotide sequence ID" value="NZ_QRDX01000004.1"/>
</dbReference>